<proteinExistence type="inferred from homology"/>
<feature type="transmembrane region" description="Helical" evidence="9">
    <location>
        <begin position="488"/>
        <end position="511"/>
    </location>
</feature>
<dbReference type="PANTHER" id="PTHR30047:SF7">
    <property type="entry name" value="HIGH-AFFINITY CHOLINE TRANSPORT PROTEIN"/>
    <property type="match status" value="1"/>
</dbReference>
<dbReference type="Pfam" id="PF02028">
    <property type="entry name" value="BCCT"/>
    <property type="match status" value="1"/>
</dbReference>
<dbReference type="GO" id="GO:0005886">
    <property type="term" value="C:plasma membrane"/>
    <property type="evidence" value="ECO:0007669"/>
    <property type="project" value="UniProtKB-SubCell"/>
</dbReference>
<evidence type="ECO:0000256" key="3">
    <source>
        <dbReference type="ARBA" id="ARBA00022448"/>
    </source>
</evidence>
<evidence type="ECO:0000256" key="1">
    <source>
        <dbReference type="ARBA" id="ARBA00004651"/>
    </source>
</evidence>
<feature type="transmembrane region" description="Helical" evidence="9">
    <location>
        <begin position="103"/>
        <end position="124"/>
    </location>
</feature>
<reference evidence="10" key="2">
    <citation type="submission" date="2020-09" db="EMBL/GenBank/DDBJ databases">
        <authorList>
            <person name="Sun Q."/>
            <person name="Zhou Y."/>
        </authorList>
    </citation>
    <scope>NUCLEOTIDE SEQUENCE</scope>
    <source>
        <strain evidence="10">CGMCC 1.12785</strain>
    </source>
</reference>
<feature type="transmembrane region" description="Helical" evidence="9">
    <location>
        <begin position="278"/>
        <end position="298"/>
    </location>
</feature>
<feature type="transmembrane region" description="Helical" evidence="9">
    <location>
        <begin position="64"/>
        <end position="83"/>
    </location>
</feature>
<comment type="caution">
    <text evidence="10">The sequence shown here is derived from an EMBL/GenBank/DDBJ whole genome shotgun (WGS) entry which is preliminary data.</text>
</comment>
<evidence type="ECO:0000313" key="11">
    <source>
        <dbReference type="Proteomes" id="UP000616114"/>
    </source>
</evidence>
<evidence type="ECO:0000256" key="2">
    <source>
        <dbReference type="ARBA" id="ARBA00005658"/>
    </source>
</evidence>
<evidence type="ECO:0000256" key="5">
    <source>
        <dbReference type="ARBA" id="ARBA00022692"/>
    </source>
</evidence>
<gene>
    <name evidence="10" type="ORF">GCM10011333_04190</name>
</gene>
<dbReference type="GO" id="GO:0022857">
    <property type="term" value="F:transmembrane transporter activity"/>
    <property type="evidence" value="ECO:0007669"/>
    <property type="project" value="InterPro"/>
</dbReference>
<dbReference type="PANTHER" id="PTHR30047">
    <property type="entry name" value="HIGH-AFFINITY CHOLINE TRANSPORT PROTEIN-RELATED"/>
    <property type="match status" value="1"/>
</dbReference>
<sequence length="693" mass="73381">MADSGSERTISHWNVAKVWKGLNKPVFLTASVVIAGLLIFSLVYGRTGGEAFDALNAAITSGVGWWYVLTVTVFVVFAIYCGVSRIGNIRLGRDDETPEFSLLSWFTMLFSAGMGIGLVFYGVAEPLSHYITPPEAGGIEGGTDPAAGQAMNLTVFHWGLHAWAIYVIVGLGLAYMTFRKGRPLSIRWLLEPMIGRQRTEGWLGHLIDAVAIIGTLFGVATSLGFGVQQIMAGLEYLGWAERSNGLFLVLIGGITAIAIFSVVTGVHKGLKWLSNINMLLAAGLMLFVLFAGATLFLLQSWVQNLGGYVAALPELMLRTAPLSDDGWAAGWTIFYWGWWISWAPFVGMFIARISRGRTIREFVAGVLIAPTLIGTIWFTVFGDSGILRQREYGDMLVDGEVNADTTLFQLLETLPLGVLTSVVAMLVIVFFFVTSSDSGSLVIDVLASGGDVETPRLTRVYWALLEGVAAALLLLVGGTASLTALQTVSIATAVPFSLVMVLACAALLRAFHYEATAMPRYVSVRPVGEAAELAASGLAADAAAPGTAAAPSGPAAATATRRRRWNVSATFAGLDYPPVQEAVAAAPEPVALAVTDIPSNAIQVDPETGTVSVDEEKTPTDPLGGEVFDTPEFEASAEGQAFRVEQQLSNGEERDAAAGTPADPVVPDTGGDGGPDNGQGPRDRGEAPGTQGR</sequence>
<dbReference type="EMBL" id="BMFY01000002">
    <property type="protein sequence ID" value="GGA04758.1"/>
    <property type="molecule type" value="Genomic_DNA"/>
</dbReference>
<evidence type="ECO:0000256" key="9">
    <source>
        <dbReference type="SAM" id="Phobius"/>
    </source>
</evidence>
<dbReference type="PROSITE" id="PS01303">
    <property type="entry name" value="BCCT"/>
    <property type="match status" value="1"/>
</dbReference>
<protein>
    <submittedName>
        <fullName evidence="10">Putative transporter</fullName>
    </submittedName>
</protein>
<comment type="subcellular location">
    <subcellularLocation>
        <location evidence="1">Cell membrane</location>
        <topology evidence="1">Multi-pass membrane protein</topology>
    </subcellularLocation>
</comment>
<feature type="transmembrane region" description="Helical" evidence="9">
    <location>
        <begin position="328"/>
        <end position="350"/>
    </location>
</feature>
<feature type="transmembrane region" description="Helical" evidence="9">
    <location>
        <begin position="245"/>
        <end position="266"/>
    </location>
</feature>
<feature type="transmembrane region" description="Helical" evidence="9">
    <location>
        <begin position="362"/>
        <end position="380"/>
    </location>
</feature>
<accession>A0A8J2XJ75</accession>
<feature type="transmembrane region" description="Helical" evidence="9">
    <location>
        <begin position="202"/>
        <end position="225"/>
    </location>
</feature>
<keyword evidence="11" id="KW-1185">Reference proteome</keyword>
<evidence type="ECO:0000256" key="6">
    <source>
        <dbReference type="ARBA" id="ARBA00022989"/>
    </source>
</evidence>
<evidence type="ECO:0000256" key="7">
    <source>
        <dbReference type="ARBA" id="ARBA00023136"/>
    </source>
</evidence>
<evidence type="ECO:0000256" key="4">
    <source>
        <dbReference type="ARBA" id="ARBA00022475"/>
    </source>
</evidence>
<dbReference type="InterPro" id="IPR000060">
    <property type="entry name" value="BCCT_transptr"/>
</dbReference>
<dbReference type="RefSeq" id="WP_188549277.1">
    <property type="nucleotide sequence ID" value="NZ_BMFY01000002.1"/>
</dbReference>
<evidence type="ECO:0000256" key="8">
    <source>
        <dbReference type="SAM" id="MobiDB-lite"/>
    </source>
</evidence>
<feature type="transmembrane region" description="Helical" evidence="9">
    <location>
        <begin position="160"/>
        <end position="178"/>
    </location>
</feature>
<reference evidence="10" key="1">
    <citation type="journal article" date="2014" name="Int. J. Syst. Evol. Microbiol.">
        <title>Complete genome sequence of Corynebacterium casei LMG S-19264T (=DSM 44701T), isolated from a smear-ripened cheese.</title>
        <authorList>
            <consortium name="US DOE Joint Genome Institute (JGI-PGF)"/>
            <person name="Walter F."/>
            <person name="Albersmeier A."/>
            <person name="Kalinowski J."/>
            <person name="Ruckert C."/>
        </authorList>
    </citation>
    <scope>NUCLEOTIDE SEQUENCE</scope>
    <source>
        <strain evidence="10">CGMCC 1.12785</strain>
    </source>
</reference>
<dbReference type="NCBIfam" id="TIGR00842">
    <property type="entry name" value="bcct"/>
    <property type="match status" value="1"/>
</dbReference>
<evidence type="ECO:0000313" key="10">
    <source>
        <dbReference type="EMBL" id="GGA04758.1"/>
    </source>
</evidence>
<keyword evidence="3" id="KW-0813">Transport</keyword>
<feature type="transmembrane region" description="Helical" evidence="9">
    <location>
        <begin position="26"/>
        <end position="44"/>
    </location>
</feature>
<organism evidence="10 11">
    <name type="scientific">Sediminivirga luteola</name>
    <dbReference type="NCBI Taxonomy" id="1774748"/>
    <lineage>
        <taxon>Bacteria</taxon>
        <taxon>Bacillati</taxon>
        <taxon>Actinomycetota</taxon>
        <taxon>Actinomycetes</taxon>
        <taxon>Micrococcales</taxon>
        <taxon>Brevibacteriaceae</taxon>
        <taxon>Sediminivirga</taxon>
    </lineage>
</organism>
<keyword evidence="6 9" id="KW-1133">Transmembrane helix</keyword>
<keyword evidence="7 9" id="KW-0472">Membrane</keyword>
<keyword evidence="4" id="KW-1003">Cell membrane</keyword>
<dbReference type="Proteomes" id="UP000616114">
    <property type="component" value="Unassembled WGS sequence"/>
</dbReference>
<dbReference type="AlphaFoldDB" id="A0A8J2XJ75"/>
<comment type="similarity">
    <text evidence="2">Belongs to the BCCT transporter (TC 2.A.15) family.</text>
</comment>
<name>A0A8J2XJ75_9MICO</name>
<feature type="transmembrane region" description="Helical" evidence="9">
    <location>
        <begin position="414"/>
        <end position="433"/>
    </location>
</feature>
<feature type="region of interest" description="Disordered" evidence="8">
    <location>
        <begin position="603"/>
        <end position="693"/>
    </location>
</feature>
<feature type="transmembrane region" description="Helical" evidence="9">
    <location>
        <begin position="460"/>
        <end position="482"/>
    </location>
</feature>
<dbReference type="InterPro" id="IPR018093">
    <property type="entry name" value="BCCT_CS"/>
</dbReference>
<keyword evidence="5 9" id="KW-0812">Transmembrane</keyword>